<dbReference type="InterPro" id="IPR019088">
    <property type="entry name" value="CHP02186-rel_TM"/>
</dbReference>
<organism evidence="3 4">
    <name type="scientific">Desulforhopalus singaporensis</name>
    <dbReference type="NCBI Taxonomy" id="91360"/>
    <lineage>
        <taxon>Bacteria</taxon>
        <taxon>Pseudomonadati</taxon>
        <taxon>Thermodesulfobacteriota</taxon>
        <taxon>Desulfobulbia</taxon>
        <taxon>Desulfobulbales</taxon>
        <taxon>Desulfocapsaceae</taxon>
        <taxon>Desulforhopalus</taxon>
    </lineage>
</organism>
<evidence type="ECO:0000256" key="2">
    <source>
        <dbReference type="SAM" id="SignalP"/>
    </source>
</evidence>
<sequence length="259" mass="28763">MSKVMKMLSAKGVLVLALVLLPWQAMAVHVSPEQVKISATYDGQDVFVTGEVQGDEEAVVQIVGHSTAAEFARKGKVGGVLWMTVEHIRIGNAPNVYLLYLPKTLDDWRLHSDPRWNSLNLDFSTLLAKARIEPEPQNKEALFNDFIKLKTRDSLYQLVGDAVRYTSDSGGNKEFKARIHIPAKIPVAAYEVRVLRIKKDGQVAAIEKGKLELEETGFPEFIRKMAFKNSLLYGVLSVGIAILAGLFMGILFRDRGSAH</sequence>
<feature type="transmembrane region" description="Helical" evidence="1">
    <location>
        <begin position="231"/>
        <end position="252"/>
    </location>
</feature>
<keyword evidence="1" id="KW-1133">Transmembrane helix</keyword>
<keyword evidence="2" id="KW-0732">Signal</keyword>
<dbReference type="Proteomes" id="UP000199073">
    <property type="component" value="Unassembled WGS sequence"/>
</dbReference>
<evidence type="ECO:0008006" key="5">
    <source>
        <dbReference type="Google" id="ProtNLM"/>
    </source>
</evidence>
<keyword evidence="1" id="KW-0812">Transmembrane</keyword>
<accession>A0A1H0KKG2</accession>
<dbReference type="Pfam" id="PF09608">
    <property type="entry name" value="Alph_Pro_TM"/>
    <property type="match status" value="1"/>
</dbReference>
<keyword evidence="4" id="KW-1185">Reference proteome</keyword>
<evidence type="ECO:0000313" key="3">
    <source>
        <dbReference type="EMBL" id="SDO56231.1"/>
    </source>
</evidence>
<dbReference type="AlphaFoldDB" id="A0A1H0KKG2"/>
<dbReference type="OrthoDB" id="5452990at2"/>
<reference evidence="3 4" key="1">
    <citation type="submission" date="2016-10" db="EMBL/GenBank/DDBJ databases">
        <authorList>
            <person name="de Groot N.N."/>
        </authorList>
    </citation>
    <scope>NUCLEOTIDE SEQUENCE [LARGE SCALE GENOMIC DNA]</scope>
    <source>
        <strain evidence="3 4">DSM 12130</strain>
    </source>
</reference>
<name>A0A1H0KKG2_9BACT</name>
<gene>
    <name evidence="3" type="ORF">SAMN05660330_00531</name>
</gene>
<dbReference type="EMBL" id="FNJI01000003">
    <property type="protein sequence ID" value="SDO56231.1"/>
    <property type="molecule type" value="Genomic_DNA"/>
</dbReference>
<dbReference type="RefSeq" id="WP_092219509.1">
    <property type="nucleotide sequence ID" value="NZ_FNJI01000003.1"/>
</dbReference>
<evidence type="ECO:0000256" key="1">
    <source>
        <dbReference type="SAM" id="Phobius"/>
    </source>
</evidence>
<evidence type="ECO:0000313" key="4">
    <source>
        <dbReference type="Proteomes" id="UP000199073"/>
    </source>
</evidence>
<feature type="chain" id="PRO_5011444445" description="Transmembrane protein (Alph_Pro_TM)" evidence="2">
    <location>
        <begin position="28"/>
        <end position="259"/>
    </location>
</feature>
<feature type="signal peptide" evidence="2">
    <location>
        <begin position="1"/>
        <end position="27"/>
    </location>
</feature>
<dbReference type="STRING" id="91360.SAMN05660330_00531"/>
<keyword evidence="1" id="KW-0472">Membrane</keyword>
<protein>
    <recommendedName>
        <fullName evidence="5">Transmembrane protein (Alph_Pro_TM)</fullName>
    </recommendedName>
</protein>
<proteinExistence type="predicted"/>